<feature type="transmembrane region" description="Helical" evidence="2">
    <location>
        <begin position="14"/>
        <end position="36"/>
    </location>
</feature>
<dbReference type="AlphaFoldDB" id="A0A0E0M4H7"/>
<dbReference type="Gramene" id="OPUNC09G17870.1">
    <property type="protein sequence ID" value="OPUNC09G17870.1"/>
    <property type="gene ID" value="OPUNC09G17870"/>
</dbReference>
<feature type="transmembrane region" description="Helical" evidence="2">
    <location>
        <begin position="148"/>
        <end position="164"/>
    </location>
</feature>
<accession>A0A0E0M4H7</accession>
<feature type="region of interest" description="Disordered" evidence="1">
    <location>
        <begin position="693"/>
        <end position="718"/>
    </location>
</feature>
<dbReference type="InterPro" id="IPR007658">
    <property type="entry name" value="DUF594"/>
</dbReference>
<dbReference type="Pfam" id="PF13968">
    <property type="entry name" value="DUF4220"/>
    <property type="match status" value="1"/>
</dbReference>
<organism evidence="4">
    <name type="scientific">Oryza punctata</name>
    <name type="common">Red rice</name>
    <dbReference type="NCBI Taxonomy" id="4537"/>
    <lineage>
        <taxon>Eukaryota</taxon>
        <taxon>Viridiplantae</taxon>
        <taxon>Streptophyta</taxon>
        <taxon>Embryophyta</taxon>
        <taxon>Tracheophyta</taxon>
        <taxon>Spermatophyta</taxon>
        <taxon>Magnoliopsida</taxon>
        <taxon>Liliopsida</taxon>
        <taxon>Poales</taxon>
        <taxon>Poaceae</taxon>
        <taxon>BOP clade</taxon>
        <taxon>Oryzoideae</taxon>
        <taxon>Oryzeae</taxon>
        <taxon>Oryzinae</taxon>
        <taxon>Oryza</taxon>
    </lineage>
</organism>
<dbReference type="PANTHER" id="PTHR31325">
    <property type="entry name" value="OS01G0798800 PROTEIN-RELATED"/>
    <property type="match status" value="1"/>
</dbReference>
<feature type="domain" description="DUF4220" evidence="3">
    <location>
        <begin position="50"/>
        <end position="371"/>
    </location>
</feature>
<dbReference type="InterPro" id="IPR025315">
    <property type="entry name" value="DUF4220"/>
</dbReference>
<reference evidence="4" key="1">
    <citation type="submission" date="2015-04" db="UniProtKB">
        <authorList>
            <consortium name="EnsemblPlants"/>
        </authorList>
    </citation>
    <scope>IDENTIFICATION</scope>
</reference>
<keyword evidence="2" id="KW-0472">Membrane</keyword>
<proteinExistence type="predicted"/>
<dbReference type="EnsemblPlants" id="OPUNC09G17870.1">
    <property type="protein sequence ID" value="OPUNC09G17870.1"/>
    <property type="gene ID" value="OPUNC09G17870"/>
</dbReference>
<evidence type="ECO:0000313" key="5">
    <source>
        <dbReference type="Proteomes" id="UP000026962"/>
    </source>
</evidence>
<dbReference type="HOGENOM" id="CLU_009180_4_0_1"/>
<dbReference type="eggNOG" id="ENOG502R67P">
    <property type="taxonomic scope" value="Eukaryota"/>
</dbReference>
<evidence type="ECO:0000313" key="4">
    <source>
        <dbReference type="EnsemblPlants" id="OPUNC09G17870.1"/>
    </source>
</evidence>
<dbReference type="Proteomes" id="UP000026962">
    <property type="component" value="Chromosome 9"/>
</dbReference>
<evidence type="ECO:0000256" key="2">
    <source>
        <dbReference type="SAM" id="Phobius"/>
    </source>
</evidence>
<sequence length="744" mass="84737">MTNVWGAVQWWDEWQLRILVLGSLGIQWFLLLAAPMRKYTIPHWFRTFIWLAYISSDALAIYALATLFNRHANTTTAAKRHCANGSILEVLWAPVLLIHLGGQQEMSAYTIEDNELWRRHTVTLVSQVMVAIYAFYKSWPANGGDRRLLVSAVLLFVIGVLSFTEKPWALRRASINRLAAVSSMVQARKGASKWRYCFTELEEDKRDIFNRCYKRKEEETPLPGVDTDVVRRTQQHILTDRDKVLLILSDMSLLAADSDLKQEQRRRRQRRSLAGEDDGKEEVEGDLLGTLSPRAEKGSKRWLRRAFALIYTRANVVLTPAYLAYHILLAPFLHITAIALFAASSKRRHNAIDVKTTYVLLCLTAALDILAESIRQLLFKLMSMVDVPALCETVPQYNNLIRSALHRTQPTGVLLKCAAHVGYTEGFFVCRRRNLYHMLAGLIFSDLVEANARGLDFTSYRSFAPGRRNWVLNENLRMACGQEVQDSLRGSFDRSVILWHIATDLCIRMMTDNDIDDIDRKFLDCTEAISDYMAHLLNLRPDMLMTGSRQHLFTQAMEEVELILKGIEPQQQPHSLKTLAEKIIEKARAEVNATIDVERVSEQGRQIRVDEPPPPKYPLVHDACTLAEELMDKMDRKTRCQVMYRVWVGMLFYSASMCRGYLHAKSLGEGGEFLSFVWLILSLKGAKTLADKLQMPEPEPEPETKTRPYSPGQEILQGEPTAAVATTADEGEDLSFLLPCNPRS</sequence>
<name>A0A0E0M4H7_ORYPU</name>
<reference evidence="4" key="2">
    <citation type="submission" date="2018-05" db="EMBL/GenBank/DDBJ databases">
        <title>OpunRS2 (Oryza punctata Reference Sequence Version 2).</title>
        <authorList>
            <person name="Zhang J."/>
            <person name="Kudrna D."/>
            <person name="Lee S."/>
            <person name="Talag J."/>
            <person name="Welchert J."/>
            <person name="Wing R.A."/>
        </authorList>
    </citation>
    <scope>NUCLEOTIDE SEQUENCE [LARGE SCALE GENOMIC DNA]</scope>
</reference>
<dbReference type="Pfam" id="PF04578">
    <property type="entry name" value="DUF594"/>
    <property type="match status" value="1"/>
</dbReference>
<evidence type="ECO:0000256" key="1">
    <source>
        <dbReference type="SAM" id="MobiDB-lite"/>
    </source>
</evidence>
<protein>
    <recommendedName>
        <fullName evidence="3">DUF4220 domain-containing protein</fullName>
    </recommendedName>
</protein>
<dbReference type="STRING" id="4537.A0A0E0M4H7"/>
<feature type="transmembrane region" description="Helical" evidence="2">
    <location>
        <begin position="116"/>
        <end position="136"/>
    </location>
</feature>
<keyword evidence="2" id="KW-1133">Transmembrane helix</keyword>
<keyword evidence="2" id="KW-0812">Transmembrane</keyword>
<feature type="transmembrane region" description="Helical" evidence="2">
    <location>
        <begin position="323"/>
        <end position="343"/>
    </location>
</feature>
<feature type="transmembrane region" description="Helical" evidence="2">
    <location>
        <begin position="48"/>
        <end position="68"/>
    </location>
</feature>
<keyword evidence="5" id="KW-1185">Reference proteome</keyword>
<dbReference type="OMA" id="ILDRCCQ"/>
<evidence type="ECO:0000259" key="3">
    <source>
        <dbReference type="Pfam" id="PF13968"/>
    </source>
</evidence>